<feature type="region of interest" description="Disordered" evidence="1">
    <location>
        <begin position="165"/>
        <end position="214"/>
    </location>
</feature>
<gene>
    <name evidence="3" type="ORF">AX774_g7110</name>
</gene>
<dbReference type="Proteomes" id="UP000188320">
    <property type="component" value="Unassembled WGS sequence"/>
</dbReference>
<evidence type="ECO:0000313" key="3">
    <source>
        <dbReference type="EMBL" id="OMH79481.1"/>
    </source>
</evidence>
<feature type="chain" id="PRO_5012616209" evidence="2">
    <location>
        <begin position="21"/>
        <end position="424"/>
    </location>
</feature>
<feature type="compositionally biased region" description="Basic and acidic residues" evidence="1">
    <location>
        <begin position="192"/>
        <end position="203"/>
    </location>
</feature>
<sequence>MLITRTTLLTITSFVYSTLGYYTNVNTQVPNDGGCARYTSPNYAADAIDRLGILADIEYILAYQKTSYANDFKSNMRTYNDYFLKEVCTSTDGIVSTHAKEWYTNEFYNDRPVPTQGCEYPYFKNGVGYPAYARGKMDHFVEYRICELEFECSITASVINLDEGEERNSPVEDGFDEEHNTLGFVQRSKPRTKPESESEKSEVSEISGIPKENSTPLPFDPMRVWSVFNAAGQYAFTVVVNETGNSTTTYVMNYKFNHWFATTIAEFEDKGSRVDLYTSDEDSPFGCFCAPVVECPHGTMILDDEQSKCNNNVGKYRCDICEAEEAEVALKFDEYVVLFNKLNRTMAMMAFDKEFGSALMHFNGDFKIRGFNSVLKAPQNGYVSACPFIKGEEVRSTLEQRAAVFSTVFYKKLFPVVDGDGDEK</sequence>
<keyword evidence="4" id="KW-1185">Reference proteome</keyword>
<evidence type="ECO:0000256" key="2">
    <source>
        <dbReference type="SAM" id="SignalP"/>
    </source>
</evidence>
<comment type="caution">
    <text evidence="3">The sequence shown here is derived from an EMBL/GenBank/DDBJ whole genome shotgun (WGS) entry which is preliminary data.</text>
</comment>
<dbReference type="EMBL" id="LSSK01001548">
    <property type="protein sequence ID" value="OMH79481.1"/>
    <property type="molecule type" value="Genomic_DNA"/>
</dbReference>
<protein>
    <submittedName>
        <fullName evidence="3">Uncharacterized protein</fullName>
    </submittedName>
</protein>
<feature type="signal peptide" evidence="2">
    <location>
        <begin position="1"/>
        <end position="20"/>
    </location>
</feature>
<accession>A0A1R1PEV1</accession>
<keyword evidence="2" id="KW-0732">Signal</keyword>
<proteinExistence type="predicted"/>
<name>A0A1R1PEV1_ZANCU</name>
<evidence type="ECO:0000313" key="4">
    <source>
        <dbReference type="Proteomes" id="UP000188320"/>
    </source>
</evidence>
<evidence type="ECO:0000256" key="1">
    <source>
        <dbReference type="SAM" id="MobiDB-lite"/>
    </source>
</evidence>
<organism evidence="3 4">
    <name type="scientific">Zancudomyces culisetae</name>
    <name type="common">Gut fungus</name>
    <name type="synonym">Smittium culisetae</name>
    <dbReference type="NCBI Taxonomy" id="1213189"/>
    <lineage>
        <taxon>Eukaryota</taxon>
        <taxon>Fungi</taxon>
        <taxon>Fungi incertae sedis</taxon>
        <taxon>Zoopagomycota</taxon>
        <taxon>Kickxellomycotina</taxon>
        <taxon>Harpellomycetes</taxon>
        <taxon>Harpellales</taxon>
        <taxon>Legeriomycetaceae</taxon>
        <taxon>Zancudomyces</taxon>
    </lineage>
</organism>
<reference evidence="4" key="1">
    <citation type="submission" date="2017-01" db="EMBL/GenBank/DDBJ databases">
        <authorList>
            <person name="Wang Y."/>
            <person name="White M."/>
            <person name="Kvist S."/>
            <person name="Moncalvo J.-M."/>
        </authorList>
    </citation>
    <scope>NUCLEOTIDE SEQUENCE [LARGE SCALE GENOMIC DNA]</scope>
    <source>
        <strain evidence="4">COL-18-3</strain>
    </source>
</reference>
<dbReference type="AlphaFoldDB" id="A0A1R1PEV1"/>